<feature type="compositionally biased region" description="Basic and acidic residues" evidence="1">
    <location>
        <begin position="62"/>
        <end position="72"/>
    </location>
</feature>
<organism evidence="2 3">
    <name type="scientific">Durusdinium trenchii</name>
    <dbReference type="NCBI Taxonomy" id="1381693"/>
    <lineage>
        <taxon>Eukaryota</taxon>
        <taxon>Sar</taxon>
        <taxon>Alveolata</taxon>
        <taxon>Dinophyceae</taxon>
        <taxon>Suessiales</taxon>
        <taxon>Symbiodiniaceae</taxon>
        <taxon>Durusdinium</taxon>
    </lineage>
</organism>
<accession>A0ABP0HFP0</accession>
<dbReference type="InterPro" id="IPR026405">
    <property type="entry name" value="Chlam/Ver/Plancto_rRNA"/>
</dbReference>
<name>A0ABP0HFP0_9DINO</name>
<evidence type="ECO:0008006" key="4">
    <source>
        <dbReference type="Google" id="ProtNLM"/>
    </source>
</evidence>
<feature type="region of interest" description="Disordered" evidence="1">
    <location>
        <begin position="43"/>
        <end position="92"/>
    </location>
</feature>
<dbReference type="Gene3D" id="2.60.120.430">
    <property type="entry name" value="Galactose-binding lectin"/>
    <property type="match status" value="1"/>
</dbReference>
<dbReference type="EMBL" id="CAXAMM010000474">
    <property type="protein sequence ID" value="CAK8987665.1"/>
    <property type="molecule type" value="Genomic_DNA"/>
</dbReference>
<dbReference type="Proteomes" id="UP001642464">
    <property type="component" value="Unassembled WGS sequence"/>
</dbReference>
<feature type="region of interest" description="Disordered" evidence="1">
    <location>
        <begin position="1"/>
        <end position="21"/>
    </location>
</feature>
<evidence type="ECO:0000313" key="3">
    <source>
        <dbReference type="Proteomes" id="UP001642464"/>
    </source>
</evidence>
<evidence type="ECO:0000256" key="1">
    <source>
        <dbReference type="SAM" id="MobiDB-lite"/>
    </source>
</evidence>
<evidence type="ECO:0000313" key="2">
    <source>
        <dbReference type="EMBL" id="CAK8987665.1"/>
    </source>
</evidence>
<comment type="caution">
    <text evidence="2">The sequence shown here is derived from an EMBL/GenBank/DDBJ whole genome shotgun (WGS) entry which is preliminary data.</text>
</comment>
<gene>
    <name evidence="2" type="ORF">SCF082_LOCUS1076</name>
</gene>
<keyword evidence="3" id="KW-1185">Reference proteome</keyword>
<protein>
    <recommendedName>
        <fullName evidence="4">DUF1570 domain-containing protein</fullName>
    </recommendedName>
</protein>
<reference evidence="2 3" key="1">
    <citation type="submission" date="2024-02" db="EMBL/GenBank/DDBJ databases">
        <authorList>
            <person name="Chen Y."/>
            <person name="Shah S."/>
            <person name="Dougan E. K."/>
            <person name="Thang M."/>
            <person name="Chan C."/>
        </authorList>
    </citation>
    <scope>NUCLEOTIDE SEQUENCE [LARGE SCALE GENOMIC DNA]</scope>
</reference>
<proteinExistence type="predicted"/>
<sequence length="595" mass="67872">MRTGLEMQQSKTQCKWTRRTERGSRSLRPVWFVLSIGSGVLLNGCGTPTPTPSPTESQVTQPREDATSDSRQARAVAPPADEAPSVSPKRGDHRARAINALSQLAQNEPSNENTTAPERVESVYRPDFVEPEYDPALLERLGIRRCESARLVLYTDIDDGKARTLPGVIDAAYEAWRAYFGPLAPSRDGQEYRLVGYVMRDLDRFEAAGMVPDDLPPFAHGRHLGQQFWMREQETDYYRRHLLIHEGTHCYTMTMPGLRPPLWYLEGIAEYFGTHHIDDAGDYRFGVMPGASQDVLGFGRVQLIEQEREMGSVLSLEEVSALGPSDYLVTDTPAYAWSWALCVFLDHHPRYRDRFRALAEHLVGREFYRLLDEEFREDLPALNVEWELFARNLCYGYDFEAAAVDFRVGVPLSEGKTWEVKVAAARGWQSSGLWLERGERYQIECDGEVILAETTRPWNSTPEGITIEYARGRHIIAAWLRETERPRCLAATIHNALVSCELRWQVVRRIALRPAGQGRGEDIVTIDKTLKRKGRLSRSRNVLTRDERIEKLQADDRWNEAQSPFGLPKVRVVKVVIGKKKKKKKDDEEGDDKKK</sequence>
<feature type="compositionally biased region" description="Polar residues" evidence="1">
    <location>
        <begin position="1"/>
        <end position="15"/>
    </location>
</feature>
<dbReference type="NCBIfam" id="TIGR04137">
    <property type="entry name" value="Chlam_Ver_rRNA"/>
    <property type="match status" value="1"/>
</dbReference>